<evidence type="ECO:0000313" key="13">
    <source>
        <dbReference type="Proteomes" id="UP001623349"/>
    </source>
</evidence>
<dbReference type="InterPro" id="IPR017891">
    <property type="entry name" value="Insulin_GF-bd_Cys-rich_CS"/>
</dbReference>
<evidence type="ECO:0000256" key="8">
    <source>
        <dbReference type="ARBA" id="ARBA00049694"/>
    </source>
</evidence>
<evidence type="ECO:0000256" key="2">
    <source>
        <dbReference type="ARBA" id="ARBA00013675"/>
    </source>
</evidence>
<dbReference type="EMBL" id="BAAFST010000011">
    <property type="protein sequence ID" value="GAB1295803.1"/>
    <property type="molecule type" value="Genomic_DNA"/>
</dbReference>
<evidence type="ECO:0000256" key="6">
    <source>
        <dbReference type="ARBA" id="ARBA00023157"/>
    </source>
</evidence>
<evidence type="ECO:0000256" key="3">
    <source>
        <dbReference type="ARBA" id="ARBA00022525"/>
    </source>
</evidence>
<dbReference type="SUPFAM" id="SSF57610">
    <property type="entry name" value="Thyroglobulin type-1 domain"/>
    <property type="match status" value="1"/>
</dbReference>
<dbReference type="InterPro" id="IPR009030">
    <property type="entry name" value="Growth_fac_rcpt_cys_sf"/>
</dbReference>
<reference evidence="12 13" key="1">
    <citation type="submission" date="2024-08" db="EMBL/GenBank/DDBJ databases">
        <title>The draft genome of Apodemus speciosus.</title>
        <authorList>
            <person name="Nabeshima K."/>
            <person name="Suzuki S."/>
            <person name="Onuma M."/>
        </authorList>
    </citation>
    <scope>NUCLEOTIDE SEQUENCE [LARGE SCALE GENOMIC DNA]</scope>
    <source>
        <strain evidence="12">IB14-021</strain>
    </source>
</reference>
<dbReference type="PROSITE" id="PS00222">
    <property type="entry name" value="IGFBP_N_1"/>
    <property type="match status" value="1"/>
</dbReference>
<comment type="caution">
    <text evidence="9">Lacks conserved residue(s) required for the propagation of feature annotation.</text>
</comment>
<keyword evidence="6" id="KW-1015">Disulfide bond</keyword>
<dbReference type="PRINTS" id="PR01976">
    <property type="entry name" value="IGFBPFAMILY"/>
</dbReference>
<evidence type="ECO:0000313" key="12">
    <source>
        <dbReference type="EMBL" id="GAB1295803.1"/>
    </source>
</evidence>
<dbReference type="SMART" id="SM00121">
    <property type="entry name" value="IB"/>
    <property type="match status" value="1"/>
</dbReference>
<keyword evidence="3" id="KW-0964">Secreted</keyword>
<dbReference type="SMART" id="SM00211">
    <property type="entry name" value="TY"/>
    <property type="match status" value="1"/>
</dbReference>
<accession>A0ABQ0F949</accession>
<sequence>MIGVAAGAPQPWHCAPCTAEKLGLCPPVPASCPEISRPAGCGCCPTCALPLGAACGVATARCAQGLSCRALPGEPRPLHALTRVREPVYQNLLHLPRAPCPAPSMKAKAAVTSEDALTESPEMTEEQLLDSFHLMAPSREDQPILWNAISTYSSMRAREIADLKKWKEPCQRELYKVLEKLAAAQQKAGDEIYKFYLPNCNKNGFYHSKQCETSLDGEAGICWCVYPWSGKKIPGSLETRGDPNCHQYFNAHN</sequence>
<dbReference type="Pfam" id="PF00219">
    <property type="entry name" value="IGFBP"/>
    <property type="match status" value="1"/>
</dbReference>
<dbReference type="PANTHER" id="PTHR11551">
    <property type="entry name" value="INSULIN-LIKE GROWTH FACTOR BINDING PROTEIN"/>
    <property type="match status" value="1"/>
</dbReference>
<dbReference type="PRINTS" id="PR01977">
    <property type="entry name" value="IGFBPFAMILY1"/>
</dbReference>
<name>A0ABQ0F949_APOSI</name>
<keyword evidence="4" id="KW-0597">Phosphoprotein</keyword>
<comment type="subcellular location">
    <subcellularLocation>
        <location evidence="1">Secreted</location>
    </subcellularLocation>
</comment>
<evidence type="ECO:0000259" key="11">
    <source>
        <dbReference type="PROSITE" id="PS51323"/>
    </source>
</evidence>
<dbReference type="InterPro" id="IPR022321">
    <property type="entry name" value="IGFBP_1-6_chordata"/>
</dbReference>
<dbReference type="SUPFAM" id="SSF57184">
    <property type="entry name" value="Growth factor receptor domain"/>
    <property type="match status" value="1"/>
</dbReference>
<dbReference type="PROSITE" id="PS00484">
    <property type="entry name" value="THYROGLOBULIN_1_1"/>
    <property type="match status" value="1"/>
</dbReference>
<dbReference type="InterPro" id="IPR000716">
    <property type="entry name" value="Thyroglobulin_1"/>
</dbReference>
<keyword evidence="13" id="KW-1185">Reference proteome</keyword>
<feature type="domain" description="IGFBP N-terminal" evidence="11">
    <location>
        <begin position="10"/>
        <end position="92"/>
    </location>
</feature>
<dbReference type="PROSITE" id="PS51323">
    <property type="entry name" value="IGFBP_N_2"/>
    <property type="match status" value="1"/>
</dbReference>
<dbReference type="PROSITE" id="PS51162">
    <property type="entry name" value="THYROGLOBULIN_1_2"/>
    <property type="match status" value="1"/>
</dbReference>
<dbReference type="Pfam" id="PF00086">
    <property type="entry name" value="Thyroglobulin_1"/>
    <property type="match status" value="1"/>
</dbReference>
<evidence type="ECO:0000256" key="4">
    <source>
        <dbReference type="ARBA" id="ARBA00022553"/>
    </source>
</evidence>
<keyword evidence="7" id="KW-0340">Growth factor binding</keyword>
<protein>
    <recommendedName>
        <fullName evidence="2">Insulin-like growth factor-binding protein 1</fullName>
    </recommendedName>
</protein>
<dbReference type="Gene3D" id="4.10.800.10">
    <property type="entry name" value="Thyroglobulin type-1"/>
    <property type="match status" value="1"/>
</dbReference>
<comment type="subunit">
    <text evidence="8">Binds equally well IGF1 and IGF2. Interacts with integrin ITGA5:ITGB1. Interacts with VHL; this interaction inhibits HIF1A degradation.</text>
</comment>
<evidence type="ECO:0000256" key="9">
    <source>
        <dbReference type="PROSITE-ProRule" id="PRU00500"/>
    </source>
</evidence>
<evidence type="ECO:0000256" key="5">
    <source>
        <dbReference type="ARBA" id="ARBA00022729"/>
    </source>
</evidence>
<dbReference type="InterPro" id="IPR036857">
    <property type="entry name" value="Thyroglobulin_1_sf"/>
</dbReference>
<keyword evidence="5" id="KW-0732">Signal</keyword>
<dbReference type="PANTHER" id="PTHR11551:SF6">
    <property type="entry name" value="INSULIN-LIKE GROWTH FACTOR-BINDING PROTEIN 1"/>
    <property type="match status" value="1"/>
</dbReference>
<evidence type="ECO:0000256" key="1">
    <source>
        <dbReference type="ARBA" id="ARBA00004613"/>
    </source>
</evidence>
<feature type="domain" description="Thyroglobulin type-1" evidence="10">
    <location>
        <begin position="167"/>
        <end position="245"/>
    </location>
</feature>
<comment type="caution">
    <text evidence="12">The sequence shown here is derived from an EMBL/GenBank/DDBJ whole genome shotgun (WGS) entry which is preliminary data.</text>
</comment>
<proteinExistence type="predicted"/>
<dbReference type="InterPro" id="IPR022322">
    <property type="entry name" value="IGFBP1"/>
</dbReference>
<evidence type="ECO:0000259" key="10">
    <source>
        <dbReference type="PROSITE" id="PS51162"/>
    </source>
</evidence>
<dbReference type="Proteomes" id="UP001623349">
    <property type="component" value="Unassembled WGS sequence"/>
</dbReference>
<dbReference type="InterPro" id="IPR000867">
    <property type="entry name" value="IGFBP-like"/>
</dbReference>
<dbReference type="CDD" id="cd00191">
    <property type="entry name" value="TY"/>
    <property type="match status" value="1"/>
</dbReference>
<evidence type="ECO:0000256" key="7">
    <source>
        <dbReference type="ARBA" id="ARBA00023183"/>
    </source>
</evidence>
<organism evidence="12 13">
    <name type="scientific">Apodemus speciosus</name>
    <name type="common">Large Japanese field mouse</name>
    <dbReference type="NCBI Taxonomy" id="105296"/>
    <lineage>
        <taxon>Eukaryota</taxon>
        <taxon>Metazoa</taxon>
        <taxon>Chordata</taxon>
        <taxon>Craniata</taxon>
        <taxon>Vertebrata</taxon>
        <taxon>Euteleostomi</taxon>
        <taxon>Mammalia</taxon>
        <taxon>Eutheria</taxon>
        <taxon>Euarchontoglires</taxon>
        <taxon>Glires</taxon>
        <taxon>Rodentia</taxon>
        <taxon>Myomorpha</taxon>
        <taxon>Muroidea</taxon>
        <taxon>Muridae</taxon>
        <taxon>Murinae</taxon>
        <taxon>Apodemus</taxon>
    </lineage>
</organism>
<dbReference type="Gene3D" id="4.10.40.20">
    <property type="match status" value="1"/>
</dbReference>
<gene>
    <name evidence="12" type="ORF">APTSU1_001103800</name>
</gene>